<dbReference type="SUPFAM" id="SSF53098">
    <property type="entry name" value="Ribonuclease H-like"/>
    <property type="match status" value="1"/>
</dbReference>
<dbReference type="Gene3D" id="3.30.420.10">
    <property type="entry name" value="Ribonuclease H-like superfamily/Ribonuclease H"/>
    <property type="match status" value="1"/>
</dbReference>
<proteinExistence type="predicted"/>
<keyword evidence="3" id="KW-1185">Reference proteome</keyword>
<dbReference type="GO" id="GO:0004523">
    <property type="term" value="F:RNA-DNA hybrid ribonuclease activity"/>
    <property type="evidence" value="ECO:0007669"/>
    <property type="project" value="InterPro"/>
</dbReference>
<dbReference type="Proteomes" id="UP001459277">
    <property type="component" value="Unassembled WGS sequence"/>
</dbReference>
<sequence length="381" mass="43135">MAKFFYSLTYRKLIDEQHFSINYRTNLIKCARWRIGDGSSVKIFKDSWLPNAHFSRVLSPVSVLSEEATVDQLIDRDSRWWNSALVDAIFIPSEAQLIKSIPICHFAQRDFLAWPYSRTGVYQVRSGYHLLCESLNNEVASSSDTAGVSSFKDLLELVFCSSLNSEVFAMVCWNLWNRRNKMRVEEVVWPLNKIAGVARRHLQEFQLVQCCPSKKRPRWKPPDSGFEKANFDGAIFEDLSVAGIGVAVRNEHGEVVATLAEKIPIPNSIFTLETLAARRAVLFVQELGLRNVVFEGDSESSIQAISNRLLSHSSCGHIIHDILLFASSFLSFSFSHVCRQGNALADALAKRARLSCPLLVWMKSVPPDLYNCYLSDFPLFD</sequence>
<dbReference type="PANTHER" id="PTHR47074:SF48">
    <property type="entry name" value="POLYNUCLEOTIDYL TRANSFERASE, RIBONUCLEASE H-LIKE SUPERFAMILY PROTEIN"/>
    <property type="match status" value="1"/>
</dbReference>
<dbReference type="PANTHER" id="PTHR47074">
    <property type="entry name" value="BNAC02G40300D PROTEIN"/>
    <property type="match status" value="1"/>
</dbReference>
<dbReference type="InterPro" id="IPR044730">
    <property type="entry name" value="RNase_H-like_dom_plant"/>
</dbReference>
<evidence type="ECO:0000313" key="3">
    <source>
        <dbReference type="Proteomes" id="UP001459277"/>
    </source>
</evidence>
<dbReference type="InterPro" id="IPR002156">
    <property type="entry name" value="RNaseH_domain"/>
</dbReference>
<protein>
    <recommendedName>
        <fullName evidence="1">RNase H type-1 domain-containing protein</fullName>
    </recommendedName>
</protein>
<dbReference type="GO" id="GO:0003676">
    <property type="term" value="F:nucleic acid binding"/>
    <property type="evidence" value="ECO:0007669"/>
    <property type="project" value="InterPro"/>
</dbReference>
<name>A0AAW2CG02_9ROSI</name>
<evidence type="ECO:0000259" key="1">
    <source>
        <dbReference type="Pfam" id="PF13456"/>
    </source>
</evidence>
<evidence type="ECO:0000313" key="2">
    <source>
        <dbReference type="EMBL" id="KAK9997071.1"/>
    </source>
</evidence>
<comment type="caution">
    <text evidence="2">The sequence shown here is derived from an EMBL/GenBank/DDBJ whole genome shotgun (WGS) entry which is preliminary data.</text>
</comment>
<dbReference type="CDD" id="cd06222">
    <property type="entry name" value="RNase_H_like"/>
    <property type="match status" value="1"/>
</dbReference>
<dbReference type="Pfam" id="PF13456">
    <property type="entry name" value="RVT_3"/>
    <property type="match status" value="1"/>
</dbReference>
<accession>A0AAW2CG02</accession>
<dbReference type="InterPro" id="IPR012337">
    <property type="entry name" value="RNaseH-like_sf"/>
</dbReference>
<reference evidence="2 3" key="1">
    <citation type="submission" date="2024-01" db="EMBL/GenBank/DDBJ databases">
        <title>A telomere-to-telomere, gap-free genome of sweet tea (Lithocarpus litseifolius).</title>
        <authorList>
            <person name="Zhou J."/>
        </authorList>
    </citation>
    <scope>NUCLEOTIDE SEQUENCE [LARGE SCALE GENOMIC DNA]</scope>
    <source>
        <strain evidence="2">Zhou-2022a</strain>
        <tissue evidence="2">Leaf</tissue>
    </source>
</reference>
<organism evidence="2 3">
    <name type="scientific">Lithocarpus litseifolius</name>
    <dbReference type="NCBI Taxonomy" id="425828"/>
    <lineage>
        <taxon>Eukaryota</taxon>
        <taxon>Viridiplantae</taxon>
        <taxon>Streptophyta</taxon>
        <taxon>Embryophyta</taxon>
        <taxon>Tracheophyta</taxon>
        <taxon>Spermatophyta</taxon>
        <taxon>Magnoliopsida</taxon>
        <taxon>eudicotyledons</taxon>
        <taxon>Gunneridae</taxon>
        <taxon>Pentapetalae</taxon>
        <taxon>rosids</taxon>
        <taxon>fabids</taxon>
        <taxon>Fagales</taxon>
        <taxon>Fagaceae</taxon>
        <taxon>Lithocarpus</taxon>
    </lineage>
</organism>
<feature type="domain" description="RNase H type-1" evidence="1">
    <location>
        <begin position="230"/>
        <end position="352"/>
    </location>
</feature>
<gene>
    <name evidence="2" type="ORF">SO802_021757</name>
</gene>
<dbReference type="EMBL" id="JAZDWU010000007">
    <property type="protein sequence ID" value="KAK9997071.1"/>
    <property type="molecule type" value="Genomic_DNA"/>
</dbReference>
<dbReference type="InterPro" id="IPR036397">
    <property type="entry name" value="RNaseH_sf"/>
</dbReference>
<dbReference type="InterPro" id="IPR052929">
    <property type="entry name" value="RNase_H-like_EbsB-rel"/>
</dbReference>
<dbReference type="AlphaFoldDB" id="A0AAW2CG02"/>